<dbReference type="SUPFAM" id="SSF52954">
    <property type="entry name" value="Class II aaRS ABD-related"/>
    <property type="match status" value="1"/>
</dbReference>
<evidence type="ECO:0000256" key="10">
    <source>
        <dbReference type="ARBA" id="ARBA00060806"/>
    </source>
</evidence>
<dbReference type="InterPro" id="IPR004499">
    <property type="entry name" value="Pro-tRNA-ligase_IIa_arc-type"/>
</dbReference>
<dbReference type="GO" id="GO:0005737">
    <property type="term" value="C:cytoplasm"/>
    <property type="evidence" value="ECO:0007669"/>
    <property type="project" value="UniProtKB-SubCell"/>
</dbReference>
<keyword evidence="4 11" id="KW-0436">Ligase</keyword>
<evidence type="ECO:0000313" key="13">
    <source>
        <dbReference type="EMBL" id="KKI51989.1"/>
    </source>
</evidence>
<dbReference type="EC" id="6.1.1.15" evidence="11"/>
<evidence type="ECO:0000313" key="14">
    <source>
        <dbReference type="Proteomes" id="UP000034076"/>
    </source>
</evidence>
<comment type="function">
    <text evidence="11">Catalyzes the attachment of proline to tRNA(Pro) in a two-step reaction: proline is first activated by ATP to form Pro-AMP and then transferred to the acceptor end of tRNA(Pro).</text>
</comment>
<dbReference type="FunFam" id="3.30.930.10:FF:000023">
    <property type="entry name" value="Proline--tRNA ligase"/>
    <property type="match status" value="1"/>
</dbReference>
<dbReference type="InterPro" id="IPR036621">
    <property type="entry name" value="Anticodon-bd_dom_sf"/>
</dbReference>
<dbReference type="EMBL" id="LAYJ01000047">
    <property type="protein sequence ID" value="KKI51989.1"/>
    <property type="molecule type" value="Genomic_DNA"/>
</dbReference>
<dbReference type="InterPro" id="IPR045864">
    <property type="entry name" value="aa-tRNA-synth_II/BPL/LPL"/>
</dbReference>
<dbReference type="InterPro" id="IPR002316">
    <property type="entry name" value="Pro-tRNA-ligase_IIa"/>
</dbReference>
<dbReference type="Gene3D" id="3.30.110.30">
    <property type="entry name" value="C-terminal domain of ProRS"/>
    <property type="match status" value="1"/>
</dbReference>
<dbReference type="GO" id="GO:0016740">
    <property type="term" value="F:transferase activity"/>
    <property type="evidence" value="ECO:0007669"/>
    <property type="project" value="UniProtKB-ARBA"/>
</dbReference>
<evidence type="ECO:0000256" key="11">
    <source>
        <dbReference type="HAMAP-Rule" id="MF_01571"/>
    </source>
</evidence>
<keyword evidence="8 11" id="KW-0030">Aminoacyl-tRNA synthetase</keyword>
<evidence type="ECO:0000256" key="1">
    <source>
        <dbReference type="ARBA" id="ARBA00004496"/>
    </source>
</evidence>
<evidence type="ECO:0000256" key="2">
    <source>
        <dbReference type="ARBA" id="ARBA00011738"/>
    </source>
</evidence>
<keyword evidence="6 11" id="KW-0067">ATP-binding</keyword>
<keyword evidence="7 11" id="KW-0648">Protein biosynthesis</keyword>
<dbReference type="InterPro" id="IPR006195">
    <property type="entry name" value="aa-tRNA-synth_II"/>
</dbReference>
<reference evidence="13 14" key="1">
    <citation type="submission" date="2015-04" db="EMBL/GenBank/DDBJ databases">
        <title>Draft genome sequence of bacteremic isolate Catabacter hongkongensis type strain HKU16T.</title>
        <authorList>
            <person name="Lau S.K."/>
            <person name="Teng J.L."/>
            <person name="Huang Y."/>
            <person name="Curreem S.O."/>
            <person name="Tsui S.K."/>
            <person name="Woo P.C."/>
        </authorList>
    </citation>
    <scope>NUCLEOTIDE SEQUENCE [LARGE SCALE GENOMIC DNA]</scope>
    <source>
        <strain evidence="13 14">HKU16</strain>
    </source>
</reference>
<gene>
    <name evidence="11" type="primary">proS</name>
    <name evidence="13" type="ORF">CHK_0506</name>
</gene>
<comment type="caution">
    <text evidence="13">The sequence shown here is derived from an EMBL/GenBank/DDBJ whole genome shotgun (WGS) entry which is preliminary data.</text>
</comment>
<evidence type="ECO:0000259" key="12">
    <source>
        <dbReference type="PROSITE" id="PS50862"/>
    </source>
</evidence>
<feature type="domain" description="Aminoacyl-transfer RNA synthetases class-II family profile" evidence="12">
    <location>
        <begin position="61"/>
        <end position="300"/>
    </location>
</feature>
<dbReference type="Pfam" id="PF09180">
    <property type="entry name" value="ProRS-C_1"/>
    <property type="match status" value="1"/>
</dbReference>
<comment type="catalytic activity">
    <reaction evidence="9 11">
        <text>tRNA(Pro) + L-proline + ATP = L-prolyl-tRNA(Pro) + AMP + diphosphate</text>
        <dbReference type="Rhea" id="RHEA:14305"/>
        <dbReference type="Rhea" id="RHEA-COMP:9700"/>
        <dbReference type="Rhea" id="RHEA-COMP:9702"/>
        <dbReference type="ChEBI" id="CHEBI:30616"/>
        <dbReference type="ChEBI" id="CHEBI:33019"/>
        <dbReference type="ChEBI" id="CHEBI:60039"/>
        <dbReference type="ChEBI" id="CHEBI:78442"/>
        <dbReference type="ChEBI" id="CHEBI:78532"/>
        <dbReference type="ChEBI" id="CHEBI:456215"/>
        <dbReference type="EC" id="6.1.1.15"/>
    </reaction>
</comment>
<evidence type="ECO:0000256" key="8">
    <source>
        <dbReference type="ARBA" id="ARBA00023146"/>
    </source>
</evidence>
<dbReference type="Pfam" id="PF03129">
    <property type="entry name" value="HGTP_anticodon"/>
    <property type="match status" value="1"/>
</dbReference>
<keyword evidence="14" id="KW-1185">Reference proteome</keyword>
<organism evidence="13 14">
    <name type="scientific">Christensenella hongkongensis</name>
    <dbReference type="NCBI Taxonomy" id="270498"/>
    <lineage>
        <taxon>Bacteria</taxon>
        <taxon>Bacillati</taxon>
        <taxon>Bacillota</taxon>
        <taxon>Clostridia</taxon>
        <taxon>Christensenellales</taxon>
        <taxon>Christensenellaceae</taxon>
        <taxon>Christensenella</taxon>
    </lineage>
</organism>
<dbReference type="CDD" id="cd00778">
    <property type="entry name" value="ProRS_core_arch_euk"/>
    <property type="match status" value="1"/>
</dbReference>
<dbReference type="CDD" id="cd00862">
    <property type="entry name" value="ProRS_anticodon_zinc"/>
    <property type="match status" value="1"/>
</dbReference>
<dbReference type="GO" id="GO:0005524">
    <property type="term" value="F:ATP binding"/>
    <property type="evidence" value="ECO:0007669"/>
    <property type="project" value="UniProtKB-UniRule"/>
</dbReference>
<dbReference type="GO" id="GO:0017101">
    <property type="term" value="C:aminoacyl-tRNA synthetase multienzyme complex"/>
    <property type="evidence" value="ECO:0007669"/>
    <property type="project" value="TreeGrafter"/>
</dbReference>
<dbReference type="SUPFAM" id="SSF64586">
    <property type="entry name" value="C-terminal domain of ProRS"/>
    <property type="match status" value="1"/>
</dbReference>
<dbReference type="Proteomes" id="UP000034076">
    <property type="component" value="Unassembled WGS sequence"/>
</dbReference>
<evidence type="ECO:0000256" key="3">
    <source>
        <dbReference type="ARBA" id="ARBA00022490"/>
    </source>
</evidence>
<dbReference type="SMART" id="SM00946">
    <property type="entry name" value="ProRS-C_1"/>
    <property type="match status" value="1"/>
</dbReference>
<dbReference type="GO" id="GO:0004827">
    <property type="term" value="F:proline-tRNA ligase activity"/>
    <property type="evidence" value="ECO:0007669"/>
    <property type="project" value="UniProtKB-UniRule"/>
</dbReference>
<dbReference type="Gene3D" id="3.40.50.800">
    <property type="entry name" value="Anticodon-binding domain"/>
    <property type="match status" value="1"/>
</dbReference>
<dbReference type="AlphaFoldDB" id="A0A0M2NHI7"/>
<sequence length="493" mass="56711">MRKRRDKENETNNMAKQNDGFVEHITPQSEDFSRWYTDVIKMADMIDYSEVKGCMVIKQYGYGIWELIQQQLDERFKETGHKNAYFPLLIPKHLLEKEAEHVEGFAPEVAWVTKGGTEELAEPLCIRPTSETIICSMYSKWVQSYRDLPVLLNQWCNVLRWEKSTRPFLRTSEFLWQEGHTVHATQEEAEEETVRMLGVYRDFMRDVLAIPVISGQKSEKEKFAGADHTYTVEAMMLDGKALQMGTSHNLGQNFAKGFDIQFLDKDGQLKYAWQTSWGVSTRMIGGIIMVHGDERGLKLPPRVAPVQCVIVPIAAHKPGVLEKAEELFQTLKAAGIRVELDDRDQSPGWKFNEWELKGVPVRLEIGPRDIENNACMLARRDLCEKESYSLDGIAASVQELLDKIHDNMLQMAFEYREARTFDATNWEEFMQGIEKGHGFVRAMWCGDTECEEQIKEKTGVTTRCAPFEQKELGEVCVHCGKPAKKMMYFAKSY</sequence>
<dbReference type="Gene3D" id="3.30.930.10">
    <property type="entry name" value="Bira Bifunctional Protein, Domain 2"/>
    <property type="match status" value="1"/>
</dbReference>
<dbReference type="InterPro" id="IPR016061">
    <property type="entry name" value="Pro-tRNA_ligase_II_C"/>
</dbReference>
<dbReference type="NCBIfam" id="TIGR00408">
    <property type="entry name" value="proS_fam_I"/>
    <property type="match status" value="1"/>
</dbReference>
<dbReference type="STRING" id="270498.CHK_0506"/>
<evidence type="ECO:0000256" key="6">
    <source>
        <dbReference type="ARBA" id="ARBA00022840"/>
    </source>
</evidence>
<comment type="similarity">
    <text evidence="10 11">Belongs to the class-II aminoacyl-tRNA synthetase family. ProS type 3 subfamily.</text>
</comment>
<dbReference type="PRINTS" id="PR01046">
    <property type="entry name" value="TRNASYNTHPRO"/>
</dbReference>
<comment type="subcellular location">
    <subcellularLocation>
        <location evidence="1 11">Cytoplasm</location>
    </subcellularLocation>
</comment>
<dbReference type="PROSITE" id="PS50862">
    <property type="entry name" value="AA_TRNA_LIGASE_II"/>
    <property type="match status" value="1"/>
</dbReference>
<dbReference type="GO" id="GO:0140096">
    <property type="term" value="F:catalytic activity, acting on a protein"/>
    <property type="evidence" value="ECO:0007669"/>
    <property type="project" value="UniProtKB-ARBA"/>
</dbReference>
<protein>
    <recommendedName>
        <fullName evidence="11">Proline--tRNA ligase</fullName>
        <ecNumber evidence="11">6.1.1.15</ecNumber>
    </recommendedName>
    <alternativeName>
        <fullName evidence="11">Prolyl-tRNA synthetase</fullName>
        <shortName evidence="11">ProRS</shortName>
    </alternativeName>
</protein>
<dbReference type="InterPro" id="IPR002314">
    <property type="entry name" value="aa-tRNA-synt_IIb"/>
</dbReference>
<comment type="domain">
    <text evidence="11">Consists of three domains: the N-terminal catalytic domain, the anticodon-binding domain and the C-terminal extension.</text>
</comment>
<dbReference type="PATRIC" id="fig|270498.16.peg.1438"/>
<dbReference type="InterPro" id="IPR017449">
    <property type="entry name" value="Pro-tRNA_synth_II"/>
</dbReference>
<dbReference type="PANTHER" id="PTHR43382">
    <property type="entry name" value="PROLYL-TRNA SYNTHETASE"/>
    <property type="match status" value="1"/>
</dbReference>
<dbReference type="InterPro" id="IPR004154">
    <property type="entry name" value="Anticodon-bd"/>
</dbReference>
<dbReference type="Pfam" id="PF00587">
    <property type="entry name" value="tRNA-synt_2b"/>
    <property type="match status" value="1"/>
</dbReference>
<dbReference type="FunFam" id="3.40.50.800:FF:000005">
    <property type="entry name" value="bifunctional glutamate/proline--tRNA ligase"/>
    <property type="match status" value="1"/>
</dbReference>
<keyword evidence="5 11" id="KW-0547">Nucleotide-binding</keyword>
<evidence type="ECO:0000256" key="4">
    <source>
        <dbReference type="ARBA" id="ARBA00022598"/>
    </source>
</evidence>
<dbReference type="PANTHER" id="PTHR43382:SF2">
    <property type="entry name" value="BIFUNCTIONAL GLUTAMATE_PROLINE--TRNA LIGASE"/>
    <property type="match status" value="1"/>
</dbReference>
<dbReference type="InterPro" id="IPR033721">
    <property type="entry name" value="ProRS_core_arch_euk"/>
</dbReference>
<dbReference type="HAMAP" id="MF_01571">
    <property type="entry name" value="Pro_tRNA_synth_type3"/>
    <property type="match status" value="1"/>
</dbReference>
<accession>A0A0M2NHI7</accession>
<dbReference type="GO" id="GO:0006433">
    <property type="term" value="P:prolyl-tRNA aminoacylation"/>
    <property type="evidence" value="ECO:0007669"/>
    <property type="project" value="UniProtKB-UniRule"/>
</dbReference>
<evidence type="ECO:0000256" key="9">
    <source>
        <dbReference type="ARBA" id="ARBA00047671"/>
    </source>
</evidence>
<dbReference type="SUPFAM" id="SSF55681">
    <property type="entry name" value="Class II aaRS and biotin synthetases"/>
    <property type="match status" value="1"/>
</dbReference>
<name>A0A0M2NHI7_9FIRM</name>
<evidence type="ECO:0000256" key="7">
    <source>
        <dbReference type="ARBA" id="ARBA00022917"/>
    </source>
</evidence>
<comment type="subunit">
    <text evidence="2 11">Homodimer.</text>
</comment>
<proteinExistence type="inferred from homology"/>
<keyword evidence="3 11" id="KW-0963">Cytoplasm</keyword>
<evidence type="ECO:0000256" key="5">
    <source>
        <dbReference type="ARBA" id="ARBA00022741"/>
    </source>
</evidence>